<proteinExistence type="inferred from homology"/>
<comment type="similarity">
    <text evidence="1">Belongs to the glycosyl hydrolase 2 family.</text>
</comment>
<feature type="domain" description="Glycoside hydrolase family 2 catalytic" evidence="2">
    <location>
        <begin position="304"/>
        <end position="463"/>
    </location>
</feature>
<keyword evidence="5" id="KW-1185">Reference proteome</keyword>
<sequence length="608" mass="66834">MSESQHDGTYPRPQLRRSAWHCLDGIWAFAFDPADRGRRDKWFSAEAAQFFDQTIVVPYPPESTASGIGDRGPHRVLWYRRTLSIAELDSLECPETGRFLLHFGAVDYEADVWVGGQHLARHVGGQSPFTIDITDALDENADEHAIVVRAQDDPADTSQPRGKQTWLDEPSKVWYDRTSGIWQTVWLEAVPELHITELLWRADPDEGISATVETAGPTDSGATVTITVSLGQRTLGHAAATLTGPRTELAIPLREMANGIDREDLLWAPEHPVLLDAVVTISGGNGARDSAVSYLGLRQTGVGGGKYLLNGRPYFFRGVLNQGYRPDTMLANRGTDELRAEIELAKAMGFNAMRIHQKAEDPRILYWADRLGMLIWSEIGAAYEFTSTALQRLTEEWTALVRRDRSHPSVVAWVPINESWGVPNLRTVSAQRSFISAIAALTRALDPSRPVMSNEGWEHVDSDVLGVHDYTSNPLDLTARYGDAVTFSARLRQPSDAAAGRVIALSDAQRDKFDAGDAPLIISEFGGLSLRSGADAFAYTHVGSDTELAARLGDLFSALRSSSAVAGFCYTQLFDTAQETNGLADEQGRPKLALETIRYIVTGEKDPD</sequence>
<accession>A0ABY4R082</accession>
<dbReference type="InterPro" id="IPR051913">
    <property type="entry name" value="GH2_Domain-Containing"/>
</dbReference>
<dbReference type="Pfam" id="PF02836">
    <property type="entry name" value="Glyco_hydro_2_C"/>
    <property type="match status" value="1"/>
</dbReference>
<evidence type="ECO:0000259" key="3">
    <source>
        <dbReference type="Pfam" id="PF02837"/>
    </source>
</evidence>
<dbReference type="SUPFAM" id="SSF49785">
    <property type="entry name" value="Galactose-binding domain-like"/>
    <property type="match status" value="1"/>
</dbReference>
<dbReference type="InterPro" id="IPR008979">
    <property type="entry name" value="Galactose-bd-like_sf"/>
</dbReference>
<protein>
    <recommendedName>
        <fullName evidence="6">Glycoside hydrolase family 2</fullName>
    </recommendedName>
</protein>
<organism evidence="4 5">
    <name type="scientific">Jatrophihabitans telluris</name>
    <dbReference type="NCBI Taxonomy" id="2038343"/>
    <lineage>
        <taxon>Bacteria</taxon>
        <taxon>Bacillati</taxon>
        <taxon>Actinomycetota</taxon>
        <taxon>Actinomycetes</taxon>
        <taxon>Jatrophihabitantales</taxon>
        <taxon>Jatrophihabitantaceae</taxon>
        <taxon>Jatrophihabitans</taxon>
    </lineage>
</organism>
<gene>
    <name evidence="4" type="ORF">M6D93_04060</name>
</gene>
<name>A0ABY4R082_9ACTN</name>
<dbReference type="PANTHER" id="PTHR42732">
    <property type="entry name" value="BETA-GALACTOSIDASE"/>
    <property type="match status" value="1"/>
</dbReference>
<reference evidence="4" key="1">
    <citation type="journal article" date="2018" name="Int. J. Syst. Evol. Microbiol.">
        <title>Jatrophihabitans telluris sp. nov., isolated from sediment soil of lava forest wetlands and the emended description of the genus Jatrophihabitans.</title>
        <authorList>
            <person name="Lee K.C."/>
            <person name="Suh M.K."/>
            <person name="Eom M.K."/>
            <person name="Kim K.K."/>
            <person name="Kim J.S."/>
            <person name="Kim D.S."/>
            <person name="Ko S.H."/>
            <person name="Shin Y.K."/>
            <person name="Lee J.S."/>
        </authorList>
    </citation>
    <scope>NUCLEOTIDE SEQUENCE</scope>
    <source>
        <strain evidence="4">N237</strain>
    </source>
</reference>
<evidence type="ECO:0000259" key="2">
    <source>
        <dbReference type="Pfam" id="PF02836"/>
    </source>
</evidence>
<dbReference type="SUPFAM" id="SSF51445">
    <property type="entry name" value="(Trans)glycosidases"/>
    <property type="match status" value="1"/>
</dbReference>
<evidence type="ECO:0008006" key="6">
    <source>
        <dbReference type="Google" id="ProtNLM"/>
    </source>
</evidence>
<dbReference type="EMBL" id="CP097332">
    <property type="protein sequence ID" value="UQX89183.1"/>
    <property type="molecule type" value="Genomic_DNA"/>
</dbReference>
<dbReference type="Gene3D" id="2.60.120.260">
    <property type="entry name" value="Galactose-binding domain-like"/>
    <property type="match status" value="1"/>
</dbReference>
<dbReference type="InterPro" id="IPR017853">
    <property type="entry name" value="GH"/>
</dbReference>
<dbReference type="PRINTS" id="PR00132">
    <property type="entry name" value="GLHYDRLASE2"/>
</dbReference>
<evidence type="ECO:0000313" key="5">
    <source>
        <dbReference type="Proteomes" id="UP001056336"/>
    </source>
</evidence>
<dbReference type="Gene3D" id="3.20.20.80">
    <property type="entry name" value="Glycosidases"/>
    <property type="match status" value="1"/>
</dbReference>
<dbReference type="Proteomes" id="UP001056336">
    <property type="component" value="Chromosome"/>
</dbReference>
<dbReference type="InterPro" id="IPR006101">
    <property type="entry name" value="Glyco_hydro_2"/>
</dbReference>
<evidence type="ECO:0000313" key="4">
    <source>
        <dbReference type="EMBL" id="UQX89183.1"/>
    </source>
</evidence>
<dbReference type="RefSeq" id="WP_249773079.1">
    <property type="nucleotide sequence ID" value="NZ_CP097332.1"/>
</dbReference>
<reference evidence="4" key="2">
    <citation type="submission" date="2022-05" db="EMBL/GenBank/DDBJ databases">
        <authorList>
            <person name="Kim J.-S."/>
            <person name="Lee K."/>
            <person name="Suh M."/>
            <person name="Eom M."/>
            <person name="Kim J.-S."/>
            <person name="Kim D.-S."/>
            <person name="Ko S.-H."/>
            <person name="Shin Y."/>
            <person name="Lee J.-S."/>
        </authorList>
    </citation>
    <scope>NUCLEOTIDE SEQUENCE</scope>
    <source>
        <strain evidence="4">N237</strain>
    </source>
</reference>
<feature type="domain" description="Glycosyl hydrolases family 2 sugar binding" evidence="3">
    <location>
        <begin position="22"/>
        <end position="148"/>
    </location>
</feature>
<evidence type="ECO:0000256" key="1">
    <source>
        <dbReference type="ARBA" id="ARBA00007401"/>
    </source>
</evidence>
<dbReference type="InterPro" id="IPR006104">
    <property type="entry name" value="Glyco_hydro_2_N"/>
</dbReference>
<dbReference type="Pfam" id="PF02837">
    <property type="entry name" value="Glyco_hydro_2_N"/>
    <property type="match status" value="1"/>
</dbReference>
<dbReference type="InterPro" id="IPR006103">
    <property type="entry name" value="Glyco_hydro_2_cat"/>
</dbReference>
<dbReference type="PANTHER" id="PTHR42732:SF4">
    <property type="entry name" value="BETA-MANNOSIDASE"/>
    <property type="match status" value="1"/>
</dbReference>